<proteinExistence type="predicted"/>
<dbReference type="Pfam" id="PF07449">
    <property type="entry name" value="HyaE"/>
    <property type="match status" value="1"/>
</dbReference>
<dbReference type="Proteomes" id="UP000218627">
    <property type="component" value="Unassembled WGS sequence"/>
</dbReference>
<dbReference type="RefSeq" id="WP_096602835.1">
    <property type="nucleotide sequence ID" value="NZ_OBEN01000009.1"/>
</dbReference>
<dbReference type="Gene3D" id="3.40.30.10">
    <property type="entry name" value="Glutaredoxin"/>
    <property type="match status" value="1"/>
</dbReference>
<dbReference type="OrthoDB" id="15402at2"/>
<keyword evidence="2" id="KW-1185">Reference proteome</keyword>
<reference evidence="2" key="1">
    <citation type="submission" date="2017-09" db="EMBL/GenBank/DDBJ databases">
        <authorList>
            <person name="Varghese N."/>
            <person name="Submissions S."/>
        </authorList>
    </citation>
    <scope>NUCLEOTIDE SEQUENCE [LARGE SCALE GENOMIC DNA]</scope>
    <source>
        <strain evidence="2">DSM 2913</strain>
    </source>
</reference>
<sequence>MKELSRQELRALVDGKETFVLYVRSELKKEKIREIFDTDIVVPEMEKSFGSKFKFYSVNVDNYPDLLKDYPVPAVVIFKEGKEVVKLEGIKAWNEYVEALLCL</sequence>
<evidence type="ECO:0000313" key="1">
    <source>
        <dbReference type="EMBL" id="SNZ15742.1"/>
    </source>
</evidence>
<organism evidence="1 2">
    <name type="scientific">Hydrogenobacter hydrogenophilus</name>
    <dbReference type="NCBI Taxonomy" id="35835"/>
    <lineage>
        <taxon>Bacteria</taxon>
        <taxon>Pseudomonadati</taxon>
        <taxon>Aquificota</taxon>
        <taxon>Aquificia</taxon>
        <taxon>Aquificales</taxon>
        <taxon>Aquificaceae</taxon>
        <taxon>Hydrogenobacter</taxon>
    </lineage>
</organism>
<dbReference type="InterPro" id="IPR036249">
    <property type="entry name" value="Thioredoxin-like_sf"/>
</dbReference>
<dbReference type="CDD" id="cd02947">
    <property type="entry name" value="TRX_family"/>
    <property type="match status" value="1"/>
</dbReference>
<dbReference type="SUPFAM" id="SSF52833">
    <property type="entry name" value="Thioredoxin-like"/>
    <property type="match status" value="1"/>
</dbReference>
<dbReference type="InterPro" id="IPR010893">
    <property type="entry name" value="NiFe-hyd_mat_HyaE"/>
</dbReference>
<name>A0A285P1Y9_9AQUI</name>
<gene>
    <name evidence="1" type="ORF">SAMN06265353_1433</name>
</gene>
<evidence type="ECO:0000313" key="2">
    <source>
        <dbReference type="Proteomes" id="UP000218627"/>
    </source>
</evidence>
<dbReference type="EMBL" id="OBEN01000009">
    <property type="protein sequence ID" value="SNZ15742.1"/>
    <property type="molecule type" value="Genomic_DNA"/>
</dbReference>
<protein>
    <submittedName>
        <fullName evidence="1">Tat proofreading chaperone HyaE</fullName>
    </submittedName>
</protein>
<accession>A0A285P1Y9</accession>
<dbReference type="AlphaFoldDB" id="A0A285P1Y9"/>